<evidence type="ECO:0000256" key="1">
    <source>
        <dbReference type="SAM" id="MobiDB-lite"/>
    </source>
</evidence>
<dbReference type="EMBL" id="BNCO01000005">
    <property type="protein sequence ID" value="GIL48159.1"/>
    <property type="molecule type" value="Genomic_DNA"/>
</dbReference>
<protein>
    <submittedName>
        <fullName evidence="2">Uncharacterized protein</fullName>
    </submittedName>
</protein>
<feature type="non-terminal residue" evidence="2">
    <location>
        <position position="1"/>
    </location>
</feature>
<accession>A0A8J4EU79</accession>
<feature type="region of interest" description="Disordered" evidence="1">
    <location>
        <begin position="135"/>
        <end position="165"/>
    </location>
</feature>
<name>A0A8J4EU79_9CHLO</name>
<proteinExistence type="predicted"/>
<keyword evidence="3" id="KW-1185">Reference proteome</keyword>
<dbReference type="Proteomes" id="UP000747399">
    <property type="component" value="Unassembled WGS sequence"/>
</dbReference>
<dbReference type="AlphaFoldDB" id="A0A8J4EU79"/>
<evidence type="ECO:0000313" key="2">
    <source>
        <dbReference type="EMBL" id="GIL48159.1"/>
    </source>
</evidence>
<feature type="non-terminal residue" evidence="2">
    <location>
        <position position="203"/>
    </location>
</feature>
<gene>
    <name evidence="2" type="ORF">Vafri_4846</name>
</gene>
<comment type="caution">
    <text evidence="2">The sequence shown here is derived from an EMBL/GenBank/DDBJ whole genome shotgun (WGS) entry which is preliminary data.</text>
</comment>
<reference evidence="2" key="1">
    <citation type="journal article" date="2021" name="Proc. Natl. Acad. Sci. U.S.A.">
        <title>Three genomes in the algal genus Volvox reveal the fate of a haploid sex-determining region after a transition to homothallism.</title>
        <authorList>
            <person name="Yamamoto K."/>
            <person name="Hamaji T."/>
            <person name="Kawai-Toyooka H."/>
            <person name="Matsuzaki R."/>
            <person name="Takahashi F."/>
            <person name="Nishimura Y."/>
            <person name="Kawachi M."/>
            <person name="Noguchi H."/>
            <person name="Minakuchi Y."/>
            <person name="Umen J.G."/>
            <person name="Toyoda A."/>
            <person name="Nozaki H."/>
        </authorList>
    </citation>
    <scope>NUCLEOTIDE SEQUENCE</scope>
    <source>
        <strain evidence="2">NIES-3780</strain>
    </source>
</reference>
<evidence type="ECO:0000313" key="3">
    <source>
        <dbReference type="Proteomes" id="UP000747399"/>
    </source>
</evidence>
<sequence>PFLPSPSLLASPIHPHKPPTGVLLAAAIRTPVVLVVDDVATGRGSAVGAGVGAAAGGGGGSGGGSGGPSDATVARIVAGVLSRLVDRVEVEARHQASREAAVAAVMQRMLWMVSRAAAREQLGLRRPGRLRLGLGVSGTCQTQPRGASRALSGLTEGRDGADDFDGDGPVAAVSISGDGQGRQQRQRLRRQLGGCGEREMLGV</sequence>
<organism evidence="2 3">
    <name type="scientific">Volvox africanus</name>
    <dbReference type="NCBI Taxonomy" id="51714"/>
    <lineage>
        <taxon>Eukaryota</taxon>
        <taxon>Viridiplantae</taxon>
        <taxon>Chlorophyta</taxon>
        <taxon>core chlorophytes</taxon>
        <taxon>Chlorophyceae</taxon>
        <taxon>CS clade</taxon>
        <taxon>Chlamydomonadales</taxon>
        <taxon>Volvocaceae</taxon>
        <taxon>Volvox</taxon>
    </lineage>
</organism>